<keyword evidence="2" id="KW-1185">Reference proteome</keyword>
<proteinExistence type="predicted"/>
<dbReference type="AlphaFoldDB" id="A0A3R7MKV8"/>
<comment type="caution">
    <text evidence="1">The sequence shown here is derived from an EMBL/GenBank/DDBJ whole genome shotgun (WGS) entry which is preliminary data.</text>
</comment>
<gene>
    <name evidence="1" type="ORF">TraAM80_03221</name>
</gene>
<protein>
    <submittedName>
        <fullName evidence="1">Uncharacterized protein</fullName>
    </submittedName>
</protein>
<evidence type="ECO:0000313" key="1">
    <source>
        <dbReference type="EMBL" id="RNF07699.1"/>
    </source>
</evidence>
<accession>A0A3R7MKV8</accession>
<dbReference type="RefSeq" id="XP_029239985.1">
    <property type="nucleotide sequence ID" value="XM_029380198.1"/>
</dbReference>
<dbReference type="EMBL" id="MKGL01000081">
    <property type="protein sequence ID" value="RNF07699.1"/>
    <property type="molecule type" value="Genomic_DNA"/>
</dbReference>
<dbReference type="GeneID" id="40327154"/>
<sequence>MPVPRGPLQKGPGDCYALALAVQRVHHPPQEAHRLRDLSDMHQSMGKRQVKTLLGQLTGKTALKALQRRLPASLRKVWGALWATCDTRIRTQMFLPFQNTMPCGRLHIIKNAKQKSILKVFTFAKHVSQHATLFPEVLK</sequence>
<reference evidence="1 2" key="1">
    <citation type="journal article" date="2018" name="BMC Genomics">
        <title>Genomic comparison of Trypanosoma conorhini and Trypanosoma rangeli to Trypanosoma cruzi strains of high and low virulence.</title>
        <authorList>
            <person name="Bradwell K.R."/>
            <person name="Koparde V.N."/>
            <person name="Matveyev A.V."/>
            <person name="Serrano M.G."/>
            <person name="Alves J.M."/>
            <person name="Parikh H."/>
            <person name="Huang B."/>
            <person name="Lee V."/>
            <person name="Espinosa-Alvarez O."/>
            <person name="Ortiz P.A."/>
            <person name="Costa-Martins A.G."/>
            <person name="Teixeira M.M."/>
            <person name="Buck G.A."/>
        </authorList>
    </citation>
    <scope>NUCLEOTIDE SEQUENCE [LARGE SCALE GENOMIC DNA]</scope>
    <source>
        <strain evidence="1 2">AM80</strain>
    </source>
</reference>
<dbReference type="Proteomes" id="UP000283634">
    <property type="component" value="Unassembled WGS sequence"/>
</dbReference>
<name>A0A3R7MKV8_TRYRA</name>
<evidence type="ECO:0000313" key="2">
    <source>
        <dbReference type="Proteomes" id="UP000283634"/>
    </source>
</evidence>
<organism evidence="1 2">
    <name type="scientific">Trypanosoma rangeli</name>
    <dbReference type="NCBI Taxonomy" id="5698"/>
    <lineage>
        <taxon>Eukaryota</taxon>
        <taxon>Discoba</taxon>
        <taxon>Euglenozoa</taxon>
        <taxon>Kinetoplastea</taxon>
        <taxon>Metakinetoplastina</taxon>
        <taxon>Trypanosomatida</taxon>
        <taxon>Trypanosomatidae</taxon>
        <taxon>Trypanosoma</taxon>
        <taxon>Herpetosoma</taxon>
    </lineage>
</organism>